<keyword evidence="3 6" id="KW-0812">Transmembrane</keyword>
<organism evidence="7 8">
    <name type="scientific">Acer yangbiense</name>
    <dbReference type="NCBI Taxonomy" id="1000413"/>
    <lineage>
        <taxon>Eukaryota</taxon>
        <taxon>Viridiplantae</taxon>
        <taxon>Streptophyta</taxon>
        <taxon>Embryophyta</taxon>
        <taxon>Tracheophyta</taxon>
        <taxon>Spermatophyta</taxon>
        <taxon>Magnoliopsida</taxon>
        <taxon>eudicotyledons</taxon>
        <taxon>Gunneridae</taxon>
        <taxon>Pentapetalae</taxon>
        <taxon>rosids</taxon>
        <taxon>malvids</taxon>
        <taxon>Sapindales</taxon>
        <taxon>Sapindaceae</taxon>
        <taxon>Hippocastanoideae</taxon>
        <taxon>Acereae</taxon>
        <taxon>Acer</taxon>
    </lineage>
</organism>
<dbReference type="PANTHER" id="PTHR47830">
    <property type="entry name" value="OS11G0534100 PROTEIN"/>
    <property type="match status" value="1"/>
</dbReference>
<comment type="similarity">
    <text evidence="2">Belongs to the TMEM45 family.</text>
</comment>
<feature type="transmembrane region" description="Helical" evidence="6">
    <location>
        <begin position="229"/>
        <end position="253"/>
    </location>
</feature>
<dbReference type="Pfam" id="PF04819">
    <property type="entry name" value="DUF716"/>
    <property type="match status" value="1"/>
</dbReference>
<feature type="transmembrane region" description="Helical" evidence="6">
    <location>
        <begin position="143"/>
        <end position="161"/>
    </location>
</feature>
<feature type="transmembrane region" description="Helical" evidence="6">
    <location>
        <begin position="110"/>
        <end position="131"/>
    </location>
</feature>
<keyword evidence="5 6" id="KW-0472">Membrane</keyword>
<gene>
    <name evidence="7" type="ORF">EZV62_000986</name>
</gene>
<evidence type="ECO:0000256" key="1">
    <source>
        <dbReference type="ARBA" id="ARBA00004141"/>
    </source>
</evidence>
<proteinExistence type="inferred from homology"/>
<feature type="transmembrane region" description="Helical" evidence="6">
    <location>
        <begin position="84"/>
        <end position="103"/>
    </location>
</feature>
<feature type="transmembrane region" description="Helical" evidence="6">
    <location>
        <begin position="51"/>
        <end position="72"/>
    </location>
</feature>
<dbReference type="OrthoDB" id="1842378at2759"/>
<dbReference type="PANTHER" id="PTHR47830:SF2">
    <property type="entry name" value="PROTEIN, PUTATIVE-RELATED"/>
    <property type="match status" value="1"/>
</dbReference>
<evidence type="ECO:0000256" key="6">
    <source>
        <dbReference type="SAM" id="Phobius"/>
    </source>
</evidence>
<keyword evidence="4 6" id="KW-1133">Transmembrane helix</keyword>
<dbReference type="GO" id="GO:0016020">
    <property type="term" value="C:membrane"/>
    <property type="evidence" value="ECO:0007669"/>
    <property type="project" value="UniProtKB-SubCell"/>
</dbReference>
<accession>A0A5C7IST5</accession>
<comment type="subcellular location">
    <subcellularLocation>
        <location evidence="1">Membrane</location>
        <topology evidence="1">Multi-pass membrane protein</topology>
    </subcellularLocation>
</comment>
<dbReference type="Proteomes" id="UP000323000">
    <property type="component" value="Chromosome 1"/>
</dbReference>
<comment type="caution">
    <text evidence="7">The sequence shown here is derived from an EMBL/GenBank/DDBJ whole genome shotgun (WGS) entry which is preliminary data.</text>
</comment>
<dbReference type="AlphaFoldDB" id="A0A5C7IST5"/>
<name>A0A5C7IST5_9ROSI</name>
<evidence type="ECO:0000256" key="5">
    <source>
        <dbReference type="ARBA" id="ARBA00023136"/>
    </source>
</evidence>
<evidence type="ECO:0000313" key="7">
    <source>
        <dbReference type="EMBL" id="TXG72407.1"/>
    </source>
</evidence>
<sequence>MASLATNFTAFLFLVPLGLRRLLCSSSLYLKNPSLYRSKSWYFSDQKFKNIDLYFLIISLPIASFSEFFFFLTFSGHPTFKFSFFMQSTLLFLFWVLILVIVFRESFDSFIVNESFVFLFAGASFLLEYSVIGKNNTGVGGTVYGLLGELTLVCASACLVLSIKPSAFFAEFFLSCGLVFKGTWLLQAGFSLYTDAFTFKGCHKITIPIANEDVDLKCDLKEDSFRGVALVNLFFVAHVIGVFIGSFLLFGLLSSYRNLRHGEASGPLLAQLEPDSMLVRNEFELE</sequence>
<dbReference type="InterPro" id="IPR006904">
    <property type="entry name" value="DUF716"/>
</dbReference>
<reference evidence="8" key="1">
    <citation type="journal article" date="2019" name="Gigascience">
        <title>De novo genome assembly of the endangered Acer yangbiense, a plant species with extremely small populations endemic to Yunnan Province, China.</title>
        <authorList>
            <person name="Yang J."/>
            <person name="Wariss H.M."/>
            <person name="Tao L."/>
            <person name="Zhang R."/>
            <person name="Yun Q."/>
            <person name="Hollingsworth P."/>
            <person name="Dao Z."/>
            <person name="Luo G."/>
            <person name="Guo H."/>
            <person name="Ma Y."/>
            <person name="Sun W."/>
        </authorList>
    </citation>
    <scope>NUCLEOTIDE SEQUENCE [LARGE SCALE GENOMIC DNA]</scope>
    <source>
        <strain evidence="8">cv. Malutang</strain>
    </source>
</reference>
<evidence type="ECO:0000256" key="4">
    <source>
        <dbReference type="ARBA" id="ARBA00022989"/>
    </source>
</evidence>
<dbReference type="EMBL" id="VAHF01000001">
    <property type="protein sequence ID" value="TXG72407.1"/>
    <property type="molecule type" value="Genomic_DNA"/>
</dbReference>
<keyword evidence="8" id="KW-1185">Reference proteome</keyword>
<evidence type="ECO:0000313" key="8">
    <source>
        <dbReference type="Proteomes" id="UP000323000"/>
    </source>
</evidence>
<evidence type="ECO:0000256" key="2">
    <source>
        <dbReference type="ARBA" id="ARBA00006948"/>
    </source>
</evidence>
<evidence type="ECO:0000256" key="3">
    <source>
        <dbReference type="ARBA" id="ARBA00022692"/>
    </source>
</evidence>
<protein>
    <submittedName>
        <fullName evidence="7">Uncharacterized protein</fullName>
    </submittedName>
</protein>
<feature type="transmembrane region" description="Helical" evidence="6">
    <location>
        <begin position="168"/>
        <end position="186"/>
    </location>
</feature>